<evidence type="ECO:0000313" key="3">
    <source>
        <dbReference type="Proteomes" id="UP001497623"/>
    </source>
</evidence>
<evidence type="ECO:0000313" key="2">
    <source>
        <dbReference type="EMBL" id="CAL4138882.1"/>
    </source>
</evidence>
<comment type="caution">
    <text evidence="2">The sequence shown here is derived from an EMBL/GenBank/DDBJ whole genome shotgun (WGS) entry which is preliminary data.</text>
</comment>
<organism evidence="2 3">
    <name type="scientific">Meganyctiphanes norvegica</name>
    <name type="common">Northern krill</name>
    <name type="synonym">Thysanopoda norvegica</name>
    <dbReference type="NCBI Taxonomy" id="48144"/>
    <lineage>
        <taxon>Eukaryota</taxon>
        <taxon>Metazoa</taxon>
        <taxon>Ecdysozoa</taxon>
        <taxon>Arthropoda</taxon>
        <taxon>Crustacea</taxon>
        <taxon>Multicrustacea</taxon>
        <taxon>Malacostraca</taxon>
        <taxon>Eumalacostraca</taxon>
        <taxon>Eucarida</taxon>
        <taxon>Euphausiacea</taxon>
        <taxon>Euphausiidae</taxon>
        <taxon>Meganyctiphanes</taxon>
    </lineage>
</organism>
<sequence>QPHLDVNWYVTTRQDVGGFLVTIFNSTSGKELTRDALDYTARQKKYPEFPGGKYRVCIAALESNKNVRPIQAAQCDTRETSAAGQMSTHCLLPLVFIVIYIIIL</sequence>
<reference evidence="2 3" key="1">
    <citation type="submission" date="2024-05" db="EMBL/GenBank/DDBJ databases">
        <authorList>
            <person name="Wallberg A."/>
        </authorList>
    </citation>
    <scope>NUCLEOTIDE SEQUENCE [LARGE SCALE GENOMIC DNA]</scope>
</reference>
<proteinExistence type="predicted"/>
<dbReference type="AlphaFoldDB" id="A0AAV2RQU1"/>
<gene>
    <name evidence="2" type="ORF">MNOR_LOCUS28284</name>
</gene>
<protein>
    <submittedName>
        <fullName evidence="2">Uncharacterized protein</fullName>
    </submittedName>
</protein>
<keyword evidence="1" id="KW-0472">Membrane</keyword>
<feature type="non-terminal residue" evidence="2">
    <location>
        <position position="1"/>
    </location>
</feature>
<feature type="transmembrane region" description="Helical" evidence="1">
    <location>
        <begin position="86"/>
        <end position="103"/>
    </location>
</feature>
<keyword evidence="1" id="KW-0812">Transmembrane</keyword>
<name>A0AAV2RQU1_MEGNR</name>
<dbReference type="Proteomes" id="UP001497623">
    <property type="component" value="Unassembled WGS sequence"/>
</dbReference>
<keyword evidence="3" id="KW-1185">Reference proteome</keyword>
<accession>A0AAV2RQU1</accession>
<evidence type="ECO:0000256" key="1">
    <source>
        <dbReference type="SAM" id="Phobius"/>
    </source>
</evidence>
<dbReference type="EMBL" id="CAXKWB010030979">
    <property type="protein sequence ID" value="CAL4138882.1"/>
    <property type="molecule type" value="Genomic_DNA"/>
</dbReference>
<keyword evidence="1" id="KW-1133">Transmembrane helix</keyword>